<evidence type="ECO:0000313" key="1">
    <source>
        <dbReference type="EMBL" id="CAD7410070.1"/>
    </source>
</evidence>
<proteinExistence type="predicted"/>
<dbReference type="AlphaFoldDB" id="A0A7R9D8K4"/>
<gene>
    <name evidence="1" type="ORF">TPSB3V08_LOCUS7171</name>
</gene>
<protein>
    <submittedName>
        <fullName evidence="1">Uncharacterized protein</fullName>
    </submittedName>
</protein>
<dbReference type="EMBL" id="OD004500">
    <property type="protein sequence ID" value="CAD7410070.1"/>
    <property type="molecule type" value="Genomic_DNA"/>
</dbReference>
<reference evidence="1" key="1">
    <citation type="submission" date="2020-11" db="EMBL/GenBank/DDBJ databases">
        <authorList>
            <person name="Tran Van P."/>
        </authorList>
    </citation>
    <scope>NUCLEOTIDE SEQUENCE</scope>
</reference>
<organism evidence="1">
    <name type="scientific">Timema poppense</name>
    <name type="common">Walking stick</name>
    <dbReference type="NCBI Taxonomy" id="170557"/>
    <lineage>
        <taxon>Eukaryota</taxon>
        <taxon>Metazoa</taxon>
        <taxon>Ecdysozoa</taxon>
        <taxon>Arthropoda</taxon>
        <taxon>Hexapoda</taxon>
        <taxon>Insecta</taxon>
        <taxon>Pterygota</taxon>
        <taxon>Neoptera</taxon>
        <taxon>Polyneoptera</taxon>
        <taxon>Phasmatodea</taxon>
        <taxon>Timematodea</taxon>
        <taxon>Timematoidea</taxon>
        <taxon>Timematidae</taxon>
        <taxon>Timema</taxon>
    </lineage>
</organism>
<accession>A0A7R9D8K4</accession>
<name>A0A7R9D8K4_TIMPO</name>
<sequence>MLSKVTPFSKRLATVELGRISKEQPSLVQIHNVGKWIIHFCLNCLTNTHAIHHDKGAAFVLVNEALLHYCNQSSAVEN</sequence>